<evidence type="ECO:0000313" key="1">
    <source>
        <dbReference type="EMBL" id="VDM01127.1"/>
    </source>
</evidence>
<reference evidence="3" key="1">
    <citation type="submission" date="2016-06" db="UniProtKB">
        <authorList>
            <consortium name="WormBaseParasite"/>
        </authorList>
    </citation>
    <scope>IDENTIFICATION</scope>
</reference>
<dbReference type="WBParaSite" id="SSLN_0001529901-mRNA-1">
    <property type="protein sequence ID" value="SSLN_0001529901-mRNA-1"/>
    <property type="gene ID" value="SSLN_0001529901"/>
</dbReference>
<dbReference type="Proteomes" id="UP000275846">
    <property type="component" value="Unassembled WGS sequence"/>
</dbReference>
<gene>
    <name evidence="1" type="ORF">SSLN_LOCUS14741</name>
</gene>
<evidence type="ECO:0000313" key="2">
    <source>
        <dbReference type="Proteomes" id="UP000275846"/>
    </source>
</evidence>
<sequence length="86" mass="9119">MLKAAQPPCRLVKPPTCTQTPYIGVDCLLNGDTLVTLNPNQLLAGTSGRSDPSWLKGTLVSQLCDGDEASFVNNERQPLAAFEAGC</sequence>
<protein>
    <submittedName>
        <fullName evidence="3">Ricin B-type lectin domain-containing protein</fullName>
    </submittedName>
</protein>
<dbReference type="AlphaFoldDB" id="A0A183TE43"/>
<keyword evidence="2" id="KW-1185">Reference proteome</keyword>
<name>A0A183TE43_SCHSO</name>
<dbReference type="EMBL" id="UYSU01039265">
    <property type="protein sequence ID" value="VDM01127.1"/>
    <property type="molecule type" value="Genomic_DNA"/>
</dbReference>
<accession>A0A183TE43</accession>
<evidence type="ECO:0000313" key="3">
    <source>
        <dbReference type="WBParaSite" id="SSLN_0001529901-mRNA-1"/>
    </source>
</evidence>
<proteinExistence type="predicted"/>
<reference evidence="1 2" key="2">
    <citation type="submission" date="2018-11" db="EMBL/GenBank/DDBJ databases">
        <authorList>
            <consortium name="Pathogen Informatics"/>
        </authorList>
    </citation>
    <scope>NUCLEOTIDE SEQUENCE [LARGE SCALE GENOMIC DNA]</scope>
    <source>
        <strain evidence="1 2">NST_G2</strain>
    </source>
</reference>
<organism evidence="3">
    <name type="scientific">Schistocephalus solidus</name>
    <name type="common">Tapeworm</name>
    <dbReference type="NCBI Taxonomy" id="70667"/>
    <lineage>
        <taxon>Eukaryota</taxon>
        <taxon>Metazoa</taxon>
        <taxon>Spiralia</taxon>
        <taxon>Lophotrochozoa</taxon>
        <taxon>Platyhelminthes</taxon>
        <taxon>Cestoda</taxon>
        <taxon>Eucestoda</taxon>
        <taxon>Diphyllobothriidea</taxon>
        <taxon>Diphyllobothriidae</taxon>
        <taxon>Schistocephalus</taxon>
    </lineage>
</organism>